<dbReference type="EMBL" id="JYDT01000057">
    <property type="protein sequence ID" value="KRY87325.1"/>
    <property type="molecule type" value="Genomic_DNA"/>
</dbReference>
<proteinExistence type="predicted"/>
<protein>
    <submittedName>
        <fullName evidence="1">Uncharacterized protein</fullName>
    </submittedName>
</protein>
<evidence type="ECO:0000313" key="2">
    <source>
        <dbReference type="Proteomes" id="UP000054995"/>
    </source>
</evidence>
<comment type="caution">
    <text evidence="1">The sequence shown here is derived from an EMBL/GenBank/DDBJ whole genome shotgun (WGS) entry which is preliminary data.</text>
</comment>
<dbReference type="AlphaFoldDB" id="A0A0V1FMT5"/>
<reference evidence="1 2" key="1">
    <citation type="submission" date="2015-01" db="EMBL/GenBank/DDBJ databases">
        <title>Evolution of Trichinella species and genotypes.</title>
        <authorList>
            <person name="Korhonen P.K."/>
            <person name="Edoardo P."/>
            <person name="Giuseppe L.R."/>
            <person name="Gasser R.B."/>
        </authorList>
    </citation>
    <scope>NUCLEOTIDE SEQUENCE [LARGE SCALE GENOMIC DNA]</scope>
    <source>
        <strain evidence="1">ISS470</strain>
    </source>
</reference>
<dbReference type="Proteomes" id="UP000054995">
    <property type="component" value="Unassembled WGS sequence"/>
</dbReference>
<organism evidence="1 2">
    <name type="scientific">Trichinella pseudospiralis</name>
    <name type="common">Parasitic roundworm</name>
    <dbReference type="NCBI Taxonomy" id="6337"/>
    <lineage>
        <taxon>Eukaryota</taxon>
        <taxon>Metazoa</taxon>
        <taxon>Ecdysozoa</taxon>
        <taxon>Nematoda</taxon>
        <taxon>Enoplea</taxon>
        <taxon>Dorylaimia</taxon>
        <taxon>Trichinellida</taxon>
        <taxon>Trichinellidae</taxon>
        <taxon>Trichinella</taxon>
    </lineage>
</organism>
<gene>
    <name evidence="1" type="ORF">T4D_4242</name>
</gene>
<keyword evidence="2" id="KW-1185">Reference proteome</keyword>
<evidence type="ECO:0000313" key="1">
    <source>
        <dbReference type="EMBL" id="KRY87325.1"/>
    </source>
</evidence>
<sequence length="105" mass="12321">MIEEKSSRAKCKFMGIFCKNLKRTVQLRYCIVHLKIRIVEQTLPLLRLILYILVRSKSMLHNSSIFTVIQIQNLKFVHENQLPINVSSCCLSSFLKLQTLQKNKK</sequence>
<name>A0A0V1FMT5_TRIPS</name>
<accession>A0A0V1FMT5</accession>